<evidence type="ECO:0000313" key="1">
    <source>
        <dbReference type="EMBL" id="KAF1916658.1"/>
    </source>
</evidence>
<feature type="non-terminal residue" evidence="1">
    <location>
        <position position="1"/>
    </location>
</feature>
<protein>
    <submittedName>
        <fullName evidence="1">Uncharacterized protein</fullName>
    </submittedName>
</protein>
<evidence type="ECO:0000313" key="2">
    <source>
        <dbReference type="Proteomes" id="UP000800096"/>
    </source>
</evidence>
<name>A0A6A5QP56_AMPQU</name>
<gene>
    <name evidence="1" type="ORF">BDU57DRAFT_411025</name>
</gene>
<dbReference type="AlphaFoldDB" id="A0A6A5QP56"/>
<dbReference type="EMBL" id="ML979135">
    <property type="protein sequence ID" value="KAF1916658.1"/>
    <property type="molecule type" value="Genomic_DNA"/>
</dbReference>
<reference evidence="1" key="1">
    <citation type="journal article" date="2020" name="Stud. Mycol.">
        <title>101 Dothideomycetes genomes: a test case for predicting lifestyles and emergence of pathogens.</title>
        <authorList>
            <person name="Haridas S."/>
            <person name="Albert R."/>
            <person name="Binder M."/>
            <person name="Bloem J."/>
            <person name="Labutti K."/>
            <person name="Salamov A."/>
            <person name="Andreopoulos B."/>
            <person name="Baker S."/>
            <person name="Barry K."/>
            <person name="Bills G."/>
            <person name="Bluhm B."/>
            <person name="Cannon C."/>
            <person name="Castanera R."/>
            <person name="Culley D."/>
            <person name="Daum C."/>
            <person name="Ezra D."/>
            <person name="Gonzalez J."/>
            <person name="Henrissat B."/>
            <person name="Kuo A."/>
            <person name="Liang C."/>
            <person name="Lipzen A."/>
            <person name="Lutzoni F."/>
            <person name="Magnuson J."/>
            <person name="Mondo S."/>
            <person name="Nolan M."/>
            <person name="Ohm R."/>
            <person name="Pangilinan J."/>
            <person name="Park H.-J."/>
            <person name="Ramirez L."/>
            <person name="Alfaro M."/>
            <person name="Sun H."/>
            <person name="Tritt A."/>
            <person name="Yoshinaga Y."/>
            <person name="Zwiers L.-H."/>
            <person name="Turgeon B."/>
            <person name="Goodwin S."/>
            <person name="Spatafora J."/>
            <person name="Crous P."/>
            <person name="Grigoriev I."/>
        </authorList>
    </citation>
    <scope>NUCLEOTIDE SEQUENCE</scope>
    <source>
        <strain evidence="1">HMLAC05119</strain>
    </source>
</reference>
<accession>A0A6A5QP56</accession>
<dbReference type="OrthoDB" id="10505555at2759"/>
<sequence>ERSKARGKACAGRSEVIRRTEVGMQLEKEKCLPMPNEWLPYLSPVVATYSVQGVGSGDSGRDGTCTYDFFFVAPDGTETKLYTYLERVDVKHNINTSETLSAVGGGSTSPKFTHDATSNTLAFQDPVTHAQYIWVSNRRISNLKGERYDY</sequence>
<organism evidence="1 2">
    <name type="scientific">Ampelomyces quisqualis</name>
    <name type="common">Powdery mildew agent</name>
    <dbReference type="NCBI Taxonomy" id="50730"/>
    <lineage>
        <taxon>Eukaryota</taxon>
        <taxon>Fungi</taxon>
        <taxon>Dikarya</taxon>
        <taxon>Ascomycota</taxon>
        <taxon>Pezizomycotina</taxon>
        <taxon>Dothideomycetes</taxon>
        <taxon>Pleosporomycetidae</taxon>
        <taxon>Pleosporales</taxon>
        <taxon>Pleosporineae</taxon>
        <taxon>Phaeosphaeriaceae</taxon>
        <taxon>Ampelomyces</taxon>
    </lineage>
</organism>
<proteinExistence type="predicted"/>
<keyword evidence="2" id="KW-1185">Reference proteome</keyword>
<dbReference type="Proteomes" id="UP000800096">
    <property type="component" value="Unassembled WGS sequence"/>
</dbReference>
<feature type="non-terminal residue" evidence="1">
    <location>
        <position position="150"/>
    </location>
</feature>